<feature type="region of interest" description="Disordered" evidence="2">
    <location>
        <begin position="235"/>
        <end position="256"/>
    </location>
</feature>
<protein>
    <submittedName>
        <fullName evidence="3">Uncharacterized protein</fullName>
    </submittedName>
</protein>
<feature type="region of interest" description="Disordered" evidence="2">
    <location>
        <begin position="1"/>
        <end position="46"/>
    </location>
</feature>
<evidence type="ECO:0000313" key="4">
    <source>
        <dbReference type="Proteomes" id="UP000288805"/>
    </source>
</evidence>
<dbReference type="AlphaFoldDB" id="A0A438CUD9"/>
<sequence>MAEENPIAPVVVSDGSSPGETQPTENDGTPDPGKESLPNASSGGSPVDDAVCISASAFSYAELGEILKRIPSGSDVDVPSAKMFKAADMLVSSIRGMARQRDLFLDLLRTAETSLSVARRASEESAEALKKSQEDNEVLRIELAKVKSREESVDARLHEVEGEMAQLRGEVRQLRTEVSIEKKQREDLQLRLSAQKEELEAEFAAEMGELEADYQKQVDEMYFFGYRCCMKKHGIKRDVPSIPPGEKEKLRGKPSQ</sequence>
<evidence type="ECO:0000256" key="2">
    <source>
        <dbReference type="SAM" id="MobiDB-lite"/>
    </source>
</evidence>
<name>A0A438CUD9_VITVI</name>
<reference evidence="3 4" key="1">
    <citation type="journal article" date="2018" name="PLoS Genet.">
        <title>Population sequencing reveals clonal diversity and ancestral inbreeding in the grapevine cultivar Chardonnay.</title>
        <authorList>
            <person name="Roach M.J."/>
            <person name="Johnson D.L."/>
            <person name="Bohlmann J."/>
            <person name="van Vuuren H.J."/>
            <person name="Jones S.J."/>
            <person name="Pretorius I.S."/>
            <person name="Schmidt S.A."/>
            <person name="Borneman A.R."/>
        </authorList>
    </citation>
    <scope>NUCLEOTIDE SEQUENCE [LARGE SCALE GENOMIC DNA]</scope>
    <source>
        <strain evidence="4">cv. Chardonnay</strain>
        <tissue evidence="3">Leaf</tissue>
    </source>
</reference>
<dbReference type="EMBL" id="QGNW01001983">
    <property type="protein sequence ID" value="RVW26816.1"/>
    <property type="molecule type" value="Genomic_DNA"/>
</dbReference>
<gene>
    <name evidence="3" type="ORF">CK203_099724</name>
</gene>
<evidence type="ECO:0000313" key="3">
    <source>
        <dbReference type="EMBL" id="RVW26816.1"/>
    </source>
</evidence>
<comment type="caution">
    <text evidence="3">The sequence shown here is derived from an EMBL/GenBank/DDBJ whole genome shotgun (WGS) entry which is preliminary data.</text>
</comment>
<feature type="compositionally biased region" description="Basic and acidic residues" evidence="2">
    <location>
        <begin position="245"/>
        <end position="256"/>
    </location>
</feature>
<accession>A0A438CUD9</accession>
<evidence type="ECO:0000256" key="1">
    <source>
        <dbReference type="SAM" id="Coils"/>
    </source>
</evidence>
<dbReference type="Proteomes" id="UP000288805">
    <property type="component" value="Unassembled WGS sequence"/>
</dbReference>
<proteinExistence type="predicted"/>
<feature type="coiled-coil region" evidence="1">
    <location>
        <begin position="129"/>
        <end position="205"/>
    </location>
</feature>
<keyword evidence="1" id="KW-0175">Coiled coil</keyword>
<feature type="compositionally biased region" description="Polar residues" evidence="2">
    <location>
        <begin position="14"/>
        <end position="27"/>
    </location>
</feature>
<organism evidence="3 4">
    <name type="scientific">Vitis vinifera</name>
    <name type="common">Grape</name>
    <dbReference type="NCBI Taxonomy" id="29760"/>
    <lineage>
        <taxon>Eukaryota</taxon>
        <taxon>Viridiplantae</taxon>
        <taxon>Streptophyta</taxon>
        <taxon>Embryophyta</taxon>
        <taxon>Tracheophyta</taxon>
        <taxon>Spermatophyta</taxon>
        <taxon>Magnoliopsida</taxon>
        <taxon>eudicotyledons</taxon>
        <taxon>Gunneridae</taxon>
        <taxon>Pentapetalae</taxon>
        <taxon>rosids</taxon>
        <taxon>Vitales</taxon>
        <taxon>Vitaceae</taxon>
        <taxon>Viteae</taxon>
        <taxon>Vitis</taxon>
    </lineage>
</organism>